<keyword evidence="2" id="KW-0472">Membrane</keyword>
<dbReference type="OrthoDB" id="119761at2"/>
<organism evidence="3 4">
    <name type="scientific">Ohtaekwangia koreensis</name>
    <dbReference type="NCBI Taxonomy" id="688867"/>
    <lineage>
        <taxon>Bacteria</taxon>
        <taxon>Pseudomonadati</taxon>
        <taxon>Bacteroidota</taxon>
        <taxon>Cytophagia</taxon>
        <taxon>Cytophagales</taxon>
        <taxon>Fulvivirgaceae</taxon>
        <taxon>Ohtaekwangia</taxon>
    </lineage>
</organism>
<feature type="transmembrane region" description="Helical" evidence="2">
    <location>
        <begin position="51"/>
        <end position="70"/>
    </location>
</feature>
<dbReference type="EMBL" id="FUZU01000001">
    <property type="protein sequence ID" value="SKC54655.1"/>
    <property type="molecule type" value="Genomic_DNA"/>
</dbReference>
<dbReference type="AlphaFoldDB" id="A0A1T5JTH2"/>
<dbReference type="STRING" id="688867.SAMN05660236_1467"/>
<sequence length="162" mass="18517">MNTTCKKITPLERFSSVVTYAAGSSTAFLVAVSLIMVWLITGPIFHYSDTWQLVINTGTTIITFLMVFLIQRSQNKESIAIHLKLNELVAAHSKASNRLVSVEDLTEEELKVLQKFYAKLATMSKQEINMQQTHSIEEAEELHEEKIDRMEEEDELRVRGEK</sequence>
<evidence type="ECO:0000313" key="3">
    <source>
        <dbReference type="EMBL" id="SKC54655.1"/>
    </source>
</evidence>
<evidence type="ECO:0000313" key="4">
    <source>
        <dbReference type="Proteomes" id="UP000190961"/>
    </source>
</evidence>
<keyword evidence="2" id="KW-0812">Transmembrane</keyword>
<proteinExistence type="predicted"/>
<accession>A0A1T5JTH2</accession>
<feature type="region of interest" description="Disordered" evidence="1">
    <location>
        <begin position="138"/>
        <end position="162"/>
    </location>
</feature>
<reference evidence="3 4" key="1">
    <citation type="submission" date="2017-02" db="EMBL/GenBank/DDBJ databases">
        <authorList>
            <person name="Peterson S.W."/>
        </authorList>
    </citation>
    <scope>NUCLEOTIDE SEQUENCE [LARGE SCALE GENOMIC DNA]</scope>
    <source>
        <strain evidence="3 4">DSM 25262</strain>
    </source>
</reference>
<dbReference type="GO" id="GO:0055085">
    <property type="term" value="P:transmembrane transport"/>
    <property type="evidence" value="ECO:0007669"/>
    <property type="project" value="InterPro"/>
</dbReference>
<keyword evidence="2" id="KW-1133">Transmembrane helix</keyword>
<dbReference type="InterPro" id="IPR007251">
    <property type="entry name" value="Iron_permease_Fet4"/>
</dbReference>
<evidence type="ECO:0000256" key="2">
    <source>
        <dbReference type="SAM" id="Phobius"/>
    </source>
</evidence>
<feature type="transmembrane region" description="Helical" evidence="2">
    <location>
        <begin position="20"/>
        <end position="45"/>
    </location>
</feature>
<dbReference type="RefSeq" id="WP_079686001.1">
    <property type="nucleotide sequence ID" value="NZ_FUZU01000001.1"/>
</dbReference>
<keyword evidence="4" id="KW-1185">Reference proteome</keyword>
<gene>
    <name evidence="3" type="ORF">SAMN05660236_1467</name>
</gene>
<dbReference type="Proteomes" id="UP000190961">
    <property type="component" value="Unassembled WGS sequence"/>
</dbReference>
<protein>
    <submittedName>
        <fullName evidence="3">Low affinity Fe/Cu permease</fullName>
    </submittedName>
</protein>
<name>A0A1T5JTH2_9BACT</name>
<evidence type="ECO:0000256" key="1">
    <source>
        <dbReference type="SAM" id="MobiDB-lite"/>
    </source>
</evidence>
<dbReference type="Pfam" id="PF04120">
    <property type="entry name" value="Iron_permease"/>
    <property type="match status" value="1"/>
</dbReference>